<feature type="transmembrane region" description="Helical" evidence="1">
    <location>
        <begin position="155"/>
        <end position="178"/>
    </location>
</feature>
<feature type="transmembrane region" description="Helical" evidence="1">
    <location>
        <begin position="6"/>
        <end position="23"/>
    </location>
</feature>
<sequence length="179" mass="19365">MSLQMIAIILGLLGTVGGLAGIFRPDLIKRFAEIFPRSTVPAWLFTALCCILGAREASGMNMGVVDVIKPYIPFIAVGVFVASVIYMKELLAPRALGGFLCLIAVPICKTAAQSGSPFFQVVTAVMYLAVIFGIIILMSPWYFRKIYAPVIENELLFKGTAIAKTIVGVLILILGIFVY</sequence>
<keyword evidence="3" id="KW-1185">Reference proteome</keyword>
<protein>
    <submittedName>
        <fullName evidence="2">Uncharacterized protein</fullName>
    </submittedName>
</protein>
<evidence type="ECO:0000313" key="3">
    <source>
        <dbReference type="Proteomes" id="UP001290861"/>
    </source>
</evidence>
<keyword evidence="1" id="KW-0812">Transmembrane</keyword>
<evidence type="ECO:0000313" key="2">
    <source>
        <dbReference type="EMBL" id="MDZ8118581.1"/>
    </source>
</evidence>
<proteinExistence type="predicted"/>
<feature type="transmembrane region" description="Helical" evidence="1">
    <location>
        <begin position="67"/>
        <end position="87"/>
    </location>
</feature>
<keyword evidence="1" id="KW-0472">Membrane</keyword>
<name>A0ABU5MWH9_9BACT</name>
<organism evidence="2 3">
    <name type="scientific">Pontiella agarivorans</name>
    <dbReference type="NCBI Taxonomy" id="3038953"/>
    <lineage>
        <taxon>Bacteria</taxon>
        <taxon>Pseudomonadati</taxon>
        <taxon>Kiritimatiellota</taxon>
        <taxon>Kiritimatiellia</taxon>
        <taxon>Kiritimatiellales</taxon>
        <taxon>Pontiellaceae</taxon>
        <taxon>Pontiella</taxon>
    </lineage>
</organism>
<reference evidence="2 3" key="1">
    <citation type="journal article" date="2024" name="Appl. Environ. Microbiol.">
        <title>Pontiella agarivorans sp. nov., a novel marine anaerobic bacterium capable of degrading macroalgal polysaccharides and fixing nitrogen.</title>
        <authorList>
            <person name="Liu N."/>
            <person name="Kivenson V."/>
            <person name="Peng X."/>
            <person name="Cui Z."/>
            <person name="Lankiewicz T.S."/>
            <person name="Gosselin K.M."/>
            <person name="English C.J."/>
            <person name="Blair E.M."/>
            <person name="O'Malley M.A."/>
            <person name="Valentine D.L."/>
        </authorList>
    </citation>
    <scope>NUCLEOTIDE SEQUENCE [LARGE SCALE GENOMIC DNA]</scope>
    <source>
        <strain evidence="2 3">NLcol2</strain>
    </source>
</reference>
<dbReference type="Proteomes" id="UP001290861">
    <property type="component" value="Unassembled WGS sequence"/>
</dbReference>
<accession>A0ABU5MWH9</accession>
<feature type="transmembrane region" description="Helical" evidence="1">
    <location>
        <begin position="118"/>
        <end position="143"/>
    </location>
</feature>
<keyword evidence="1" id="KW-1133">Transmembrane helix</keyword>
<evidence type="ECO:0000256" key="1">
    <source>
        <dbReference type="SAM" id="Phobius"/>
    </source>
</evidence>
<gene>
    <name evidence="2" type="ORF">P9H32_08065</name>
</gene>
<dbReference type="RefSeq" id="WP_322608379.1">
    <property type="nucleotide sequence ID" value="NZ_JARVCO010000010.1"/>
</dbReference>
<comment type="caution">
    <text evidence="2">The sequence shown here is derived from an EMBL/GenBank/DDBJ whole genome shotgun (WGS) entry which is preliminary data.</text>
</comment>
<dbReference type="EMBL" id="JARVCO010000010">
    <property type="protein sequence ID" value="MDZ8118581.1"/>
    <property type="molecule type" value="Genomic_DNA"/>
</dbReference>